<organism evidence="1 2">
    <name type="scientific">Recurvomyces mirabilis</name>
    <dbReference type="NCBI Taxonomy" id="574656"/>
    <lineage>
        <taxon>Eukaryota</taxon>
        <taxon>Fungi</taxon>
        <taxon>Dikarya</taxon>
        <taxon>Ascomycota</taxon>
        <taxon>Pezizomycotina</taxon>
        <taxon>Dothideomycetes</taxon>
        <taxon>Dothideomycetidae</taxon>
        <taxon>Mycosphaerellales</taxon>
        <taxon>Teratosphaeriaceae</taxon>
        <taxon>Recurvomyces</taxon>
    </lineage>
</organism>
<gene>
    <name evidence="1" type="ORF">LTR78_004673</name>
</gene>
<name>A0AAE0WPG5_9PEZI</name>
<comment type="caution">
    <text evidence="1">The sequence shown here is derived from an EMBL/GenBank/DDBJ whole genome shotgun (WGS) entry which is preliminary data.</text>
</comment>
<evidence type="ECO:0000313" key="1">
    <source>
        <dbReference type="EMBL" id="KAK3675589.1"/>
    </source>
</evidence>
<dbReference type="EMBL" id="JAUTXT010000014">
    <property type="protein sequence ID" value="KAK3675589.1"/>
    <property type="molecule type" value="Genomic_DNA"/>
</dbReference>
<reference evidence="1" key="1">
    <citation type="submission" date="2023-07" db="EMBL/GenBank/DDBJ databases">
        <title>Black Yeasts Isolated from many extreme environments.</title>
        <authorList>
            <person name="Coleine C."/>
            <person name="Stajich J.E."/>
            <person name="Selbmann L."/>
        </authorList>
    </citation>
    <scope>NUCLEOTIDE SEQUENCE</scope>
    <source>
        <strain evidence="1">CCFEE 5485</strain>
    </source>
</reference>
<evidence type="ECO:0008006" key="3">
    <source>
        <dbReference type="Google" id="ProtNLM"/>
    </source>
</evidence>
<dbReference type="Gene3D" id="3.10.450.50">
    <property type="match status" value="1"/>
</dbReference>
<accession>A0AAE0WPG5</accession>
<evidence type="ECO:0000313" key="2">
    <source>
        <dbReference type="Proteomes" id="UP001274830"/>
    </source>
</evidence>
<dbReference type="AlphaFoldDB" id="A0AAE0WPG5"/>
<protein>
    <recommendedName>
        <fullName evidence="3">SnoaL-like domain-containing protein</fullName>
    </recommendedName>
</protein>
<dbReference type="Proteomes" id="UP001274830">
    <property type="component" value="Unassembled WGS sequence"/>
</dbReference>
<sequence>MSISVLIRLLKRSFLDKLTGKKEQTITKEDSTKRPTYDQLATTAKSFILATSPKTAGGNEPDHDRFLSFCAQNFTHSWGHKHFVSTAPGVQGIIDGNGFLERMGKLSGRMKTWTITPTETLVDVEKKMVAVRADFTIVMSGHEHEAVVNDIVWYVTMDESGEKVVDSREFIDPMAGKAIAEQMQSAATAST</sequence>
<proteinExistence type="predicted"/>
<keyword evidence="2" id="KW-1185">Reference proteome</keyword>